<dbReference type="InterPro" id="IPR022398">
    <property type="entry name" value="Peptidase_S8_His-AS"/>
</dbReference>
<dbReference type="InterPro" id="IPR050131">
    <property type="entry name" value="Peptidase_S8_subtilisin-like"/>
</dbReference>
<evidence type="ECO:0000256" key="5">
    <source>
        <dbReference type="PROSITE-ProRule" id="PRU01240"/>
    </source>
</evidence>
<dbReference type="InterPro" id="IPR000209">
    <property type="entry name" value="Peptidase_S8/S53_dom"/>
</dbReference>
<dbReference type="PANTHER" id="PTHR43806:SF11">
    <property type="entry name" value="CEREVISIN-RELATED"/>
    <property type="match status" value="1"/>
</dbReference>
<evidence type="ECO:0000256" key="3">
    <source>
        <dbReference type="ARBA" id="ARBA00022801"/>
    </source>
</evidence>
<dbReference type="PROSITE" id="PS00136">
    <property type="entry name" value="SUBTILASE_ASP"/>
    <property type="match status" value="1"/>
</dbReference>
<keyword evidence="4 5" id="KW-0720">Serine protease</keyword>
<keyword evidence="9" id="KW-1185">Reference proteome</keyword>
<evidence type="ECO:0000313" key="8">
    <source>
        <dbReference type="EMBL" id="MDK2564235.1"/>
    </source>
</evidence>
<evidence type="ECO:0000256" key="4">
    <source>
        <dbReference type="ARBA" id="ARBA00022825"/>
    </source>
</evidence>
<dbReference type="EMBL" id="JASKYM010000006">
    <property type="protein sequence ID" value="MDK2564235.1"/>
    <property type="molecule type" value="Genomic_DNA"/>
</dbReference>
<dbReference type="InterPro" id="IPR008357">
    <property type="entry name" value="Lanit_process"/>
</dbReference>
<dbReference type="RefSeq" id="WP_284133164.1">
    <property type="nucleotide sequence ID" value="NZ_JASKYM010000006.1"/>
</dbReference>
<accession>A0ABT7EFG7</accession>
<keyword evidence="2 5" id="KW-0645">Protease</keyword>
<name>A0ABT7EFG7_9FIRM</name>
<evidence type="ECO:0000259" key="7">
    <source>
        <dbReference type="Pfam" id="PF00082"/>
    </source>
</evidence>
<dbReference type="InterPro" id="IPR023827">
    <property type="entry name" value="Peptidase_S8_Asp-AS"/>
</dbReference>
<dbReference type="PROSITE" id="PS51892">
    <property type="entry name" value="SUBTILASE"/>
    <property type="match status" value="1"/>
</dbReference>
<proteinExistence type="inferred from homology"/>
<dbReference type="PROSITE" id="PS00137">
    <property type="entry name" value="SUBTILASE_HIS"/>
    <property type="match status" value="1"/>
</dbReference>
<organism evidence="8 9">
    <name type="scientific">Romboutsia sedimentorum</name>
    <dbReference type="NCBI Taxonomy" id="1368474"/>
    <lineage>
        <taxon>Bacteria</taxon>
        <taxon>Bacillati</taxon>
        <taxon>Bacillota</taxon>
        <taxon>Clostridia</taxon>
        <taxon>Peptostreptococcales</taxon>
        <taxon>Peptostreptococcaceae</taxon>
        <taxon>Romboutsia</taxon>
    </lineage>
</organism>
<feature type="domain" description="Peptidase S8/S53" evidence="7">
    <location>
        <begin position="157"/>
        <end position="468"/>
    </location>
</feature>
<comment type="caution">
    <text evidence="8">The sequence shown here is derived from an EMBL/GenBank/DDBJ whole genome shotgun (WGS) entry which is preliminary data.</text>
</comment>
<feature type="active site" description="Charge relay system" evidence="5">
    <location>
        <position position="165"/>
    </location>
</feature>
<sequence>MNKGLGFKKIYLVLFSIFIFTVAFNDSKVQALELDKSNNTKMIVLFNENNIDTNVKDLIENDGGKVISTLPEIGGIEVECNTNIIPKIKSYNSVKSISPNHNILIPKEKTIKFRENLIRKSRSQVTGEDGDLYDLYQWDIKRVTNDGNSFQLETGNHDVVIGILDSGIDEKHPDLKNNLLGGENFIPKNFNGDETENGEPKDINDRLGHGTYVSGSIAGNGRIKGVAPNIGFKSYRVFDSKGNTNATIMSSAIIKATDDGANVINLSMSGYDLKGKCYWVDPNTGIKQDLGDDMAEYALYKRAIEYALNKNVTVVTSAGNDGIDCSDGQNITKFLNNRDKEEGFIYEGVAYQIPGSIEGVINVSGTGREDTIASYSNYGKYFVHIAAPGGDYSKTESMNVNDFCLSTSIGGQYMFEVGTSIAAPKVSAIAGLLLCQNKNLTPKEVAQKIYETSDKLDNDKSKQYYGEGMANAYNALEENK</sequence>
<keyword evidence="3 5" id="KW-0378">Hydrolase</keyword>
<evidence type="ECO:0000313" key="9">
    <source>
        <dbReference type="Proteomes" id="UP001301012"/>
    </source>
</evidence>
<dbReference type="InterPro" id="IPR023828">
    <property type="entry name" value="Peptidase_S8_Ser-AS"/>
</dbReference>
<gene>
    <name evidence="8" type="ORF">QOZ84_11800</name>
</gene>
<protein>
    <submittedName>
        <fullName evidence="8">S8 family serine peptidase</fullName>
    </submittedName>
</protein>
<evidence type="ECO:0000256" key="2">
    <source>
        <dbReference type="ARBA" id="ARBA00022670"/>
    </source>
</evidence>
<reference evidence="8 9" key="1">
    <citation type="submission" date="2023-05" db="EMBL/GenBank/DDBJ databases">
        <title>Rombocin, a short stable natural nisin variant, displays selective antimicrobial activity against Listeria monocytogenes and employs dual mode of action to kill target bacterial strains.</title>
        <authorList>
            <person name="Wambui J."/>
            <person name="Stephan R."/>
            <person name="Kuipers O.P."/>
        </authorList>
    </citation>
    <scope>NUCLEOTIDE SEQUENCE [LARGE SCALE GENOMIC DNA]</scope>
    <source>
        <strain evidence="8 9">RC002</strain>
    </source>
</reference>
<dbReference type="SUPFAM" id="SSF52743">
    <property type="entry name" value="Subtilisin-like"/>
    <property type="match status" value="1"/>
</dbReference>
<dbReference type="PANTHER" id="PTHR43806">
    <property type="entry name" value="PEPTIDASE S8"/>
    <property type="match status" value="1"/>
</dbReference>
<feature type="active site" description="Charge relay system" evidence="5">
    <location>
        <position position="420"/>
    </location>
</feature>
<dbReference type="Pfam" id="PF00082">
    <property type="entry name" value="Peptidase_S8"/>
    <property type="match status" value="1"/>
</dbReference>
<evidence type="ECO:0000256" key="1">
    <source>
        <dbReference type="ARBA" id="ARBA00011073"/>
    </source>
</evidence>
<dbReference type="CDD" id="cd07482">
    <property type="entry name" value="Peptidases_S8_Lantibiotic_specific_protease"/>
    <property type="match status" value="1"/>
</dbReference>
<dbReference type="PROSITE" id="PS00138">
    <property type="entry name" value="SUBTILASE_SER"/>
    <property type="match status" value="1"/>
</dbReference>
<dbReference type="Proteomes" id="UP001301012">
    <property type="component" value="Unassembled WGS sequence"/>
</dbReference>
<dbReference type="Gene3D" id="3.40.50.200">
    <property type="entry name" value="Peptidase S8/S53 domain"/>
    <property type="match status" value="1"/>
</dbReference>
<evidence type="ECO:0000256" key="6">
    <source>
        <dbReference type="RuleBase" id="RU003355"/>
    </source>
</evidence>
<comment type="similarity">
    <text evidence="1 5 6">Belongs to the peptidase S8 family.</text>
</comment>
<dbReference type="InterPro" id="IPR036852">
    <property type="entry name" value="Peptidase_S8/S53_dom_sf"/>
</dbReference>
<dbReference type="PRINTS" id="PR00723">
    <property type="entry name" value="SUBTILISIN"/>
</dbReference>
<feature type="active site" description="Charge relay system" evidence="5">
    <location>
        <position position="209"/>
    </location>
</feature>
<dbReference type="InterPro" id="IPR015500">
    <property type="entry name" value="Peptidase_S8_subtilisin-rel"/>
</dbReference>